<name>A0A0C9XS20_9AGAM</name>
<protein>
    <submittedName>
        <fullName evidence="1">Uncharacterized protein</fullName>
    </submittedName>
</protein>
<dbReference type="Proteomes" id="UP000054018">
    <property type="component" value="Unassembled WGS sequence"/>
</dbReference>
<reference evidence="2" key="2">
    <citation type="submission" date="2015-01" db="EMBL/GenBank/DDBJ databases">
        <title>Evolutionary Origins and Diversification of the Mycorrhizal Mutualists.</title>
        <authorList>
            <consortium name="DOE Joint Genome Institute"/>
            <consortium name="Mycorrhizal Genomics Consortium"/>
            <person name="Kohler A."/>
            <person name="Kuo A."/>
            <person name="Nagy L.G."/>
            <person name="Floudas D."/>
            <person name="Copeland A."/>
            <person name="Barry K.W."/>
            <person name="Cichocki N."/>
            <person name="Veneault-Fourrey C."/>
            <person name="LaButti K."/>
            <person name="Lindquist E.A."/>
            <person name="Lipzen A."/>
            <person name="Lundell T."/>
            <person name="Morin E."/>
            <person name="Murat C."/>
            <person name="Riley R."/>
            <person name="Ohm R."/>
            <person name="Sun H."/>
            <person name="Tunlid A."/>
            <person name="Henrissat B."/>
            <person name="Grigoriev I.V."/>
            <person name="Hibbett D.S."/>
            <person name="Martin F."/>
        </authorList>
    </citation>
    <scope>NUCLEOTIDE SEQUENCE [LARGE SCALE GENOMIC DNA]</scope>
    <source>
        <strain evidence="2">441</strain>
    </source>
</reference>
<reference evidence="1 2" key="1">
    <citation type="submission" date="2014-04" db="EMBL/GenBank/DDBJ databases">
        <authorList>
            <consortium name="DOE Joint Genome Institute"/>
            <person name="Kuo A."/>
            <person name="Kohler A."/>
            <person name="Costa M.D."/>
            <person name="Nagy L.G."/>
            <person name="Floudas D."/>
            <person name="Copeland A."/>
            <person name="Barry K.W."/>
            <person name="Cichocki N."/>
            <person name="Veneault-Fourrey C."/>
            <person name="LaButti K."/>
            <person name="Lindquist E.A."/>
            <person name="Lipzen A."/>
            <person name="Lundell T."/>
            <person name="Morin E."/>
            <person name="Murat C."/>
            <person name="Sun H."/>
            <person name="Tunlid A."/>
            <person name="Henrissat B."/>
            <person name="Grigoriev I.V."/>
            <person name="Hibbett D.S."/>
            <person name="Martin F."/>
            <person name="Nordberg H.P."/>
            <person name="Cantor M.N."/>
            <person name="Hua S.X."/>
        </authorList>
    </citation>
    <scope>NUCLEOTIDE SEQUENCE [LARGE SCALE GENOMIC DNA]</scope>
    <source>
        <strain evidence="1 2">441</strain>
    </source>
</reference>
<dbReference type="AlphaFoldDB" id="A0A0C9XS20"/>
<dbReference type="STRING" id="765257.A0A0C9XS20"/>
<proteinExistence type="predicted"/>
<evidence type="ECO:0000313" key="2">
    <source>
        <dbReference type="Proteomes" id="UP000054018"/>
    </source>
</evidence>
<evidence type="ECO:0000313" key="1">
    <source>
        <dbReference type="EMBL" id="KIK15115.1"/>
    </source>
</evidence>
<organism evidence="1 2">
    <name type="scientific">Pisolithus microcarpus 441</name>
    <dbReference type="NCBI Taxonomy" id="765257"/>
    <lineage>
        <taxon>Eukaryota</taxon>
        <taxon>Fungi</taxon>
        <taxon>Dikarya</taxon>
        <taxon>Basidiomycota</taxon>
        <taxon>Agaricomycotina</taxon>
        <taxon>Agaricomycetes</taxon>
        <taxon>Agaricomycetidae</taxon>
        <taxon>Boletales</taxon>
        <taxon>Sclerodermatineae</taxon>
        <taxon>Pisolithaceae</taxon>
        <taxon>Pisolithus</taxon>
    </lineage>
</organism>
<dbReference type="OrthoDB" id="3249713at2759"/>
<accession>A0A0C9XS20</accession>
<sequence>MIFNNYKQALQIIEEGKKMLLCIMDDLGIMDVSVFRRWLSEENEYLTAHSCKPEEETLQMEYWQKLVNMDASWKHLSDLTWTVATLSSAATSSFIQKDIAATMHKEMMHCHATENFEKDLKIVQDLKVRLGIMKCWVPEDEEWQATGHLVTNCKYQHCLDQLKSLIVAQILELLKMNQAGTGYKLCKHIAKALKAHSAAIHTSLNQFNTAAHACSPPHPQLTFEEVMEYTFLADFDLLHNTTHEDISQQPWATPAACAAMDQYFKPTM</sequence>
<gene>
    <name evidence="1" type="ORF">PISMIDRAFT_16753</name>
</gene>
<dbReference type="HOGENOM" id="CLU_013084_4_0_1"/>
<dbReference type="EMBL" id="KN833906">
    <property type="protein sequence ID" value="KIK15115.1"/>
    <property type="molecule type" value="Genomic_DNA"/>
</dbReference>
<keyword evidence="2" id="KW-1185">Reference proteome</keyword>